<dbReference type="PANTHER" id="PTHR33735:SF14">
    <property type="entry name" value="PHAGE CAPSID SCAFFOLDING PROTEIN (GPO) SERINE PEPTIDASE"/>
    <property type="match status" value="1"/>
</dbReference>
<reference evidence="2" key="1">
    <citation type="submission" date="2022-04" db="EMBL/GenBank/DDBJ databases">
        <title>Carnegiea gigantea Genome sequencing and assembly v2.</title>
        <authorList>
            <person name="Copetti D."/>
            <person name="Sanderson M.J."/>
            <person name="Burquez A."/>
            <person name="Wojciechowski M.F."/>
        </authorList>
    </citation>
    <scope>NUCLEOTIDE SEQUENCE</scope>
    <source>
        <strain evidence="2">SGP5-SGP5p</strain>
        <tissue evidence="2">Aerial part</tissue>
    </source>
</reference>
<name>A0A9Q1KJ52_9CARY</name>
<dbReference type="EMBL" id="JAKOGI010000113">
    <property type="protein sequence ID" value="KAJ8443766.1"/>
    <property type="molecule type" value="Genomic_DNA"/>
</dbReference>
<dbReference type="AlphaFoldDB" id="A0A9Q1KJ52"/>
<dbReference type="Proteomes" id="UP001153076">
    <property type="component" value="Unassembled WGS sequence"/>
</dbReference>
<evidence type="ECO:0000313" key="3">
    <source>
        <dbReference type="Proteomes" id="UP001153076"/>
    </source>
</evidence>
<gene>
    <name evidence="2" type="ORF">Cgig2_029671</name>
</gene>
<organism evidence="2 3">
    <name type="scientific">Carnegiea gigantea</name>
    <dbReference type="NCBI Taxonomy" id="171969"/>
    <lineage>
        <taxon>Eukaryota</taxon>
        <taxon>Viridiplantae</taxon>
        <taxon>Streptophyta</taxon>
        <taxon>Embryophyta</taxon>
        <taxon>Tracheophyta</taxon>
        <taxon>Spermatophyta</taxon>
        <taxon>Magnoliopsida</taxon>
        <taxon>eudicotyledons</taxon>
        <taxon>Gunneridae</taxon>
        <taxon>Pentapetalae</taxon>
        <taxon>Caryophyllales</taxon>
        <taxon>Cactineae</taxon>
        <taxon>Cactaceae</taxon>
        <taxon>Cactoideae</taxon>
        <taxon>Echinocereeae</taxon>
        <taxon>Carnegiea</taxon>
    </lineage>
</organism>
<feature type="coiled-coil region" evidence="1">
    <location>
        <begin position="108"/>
        <end position="142"/>
    </location>
</feature>
<accession>A0A9Q1KJ52</accession>
<comment type="caution">
    <text evidence="2">The sequence shown here is derived from an EMBL/GenBank/DDBJ whole genome shotgun (WGS) entry which is preliminary data.</text>
</comment>
<protein>
    <submittedName>
        <fullName evidence="2">Uncharacterized protein</fullName>
    </submittedName>
</protein>
<sequence>MSSALSKPLLCNSLDLISKPSSSRRPCLIAFLRVHPLSGGRHGFHAPMFREHHQRKQGMAIKSSVQPIPPSMDSDAPATQRKNWIMELVVRLIMPLLKSRWGDFLSYKNEVDKAIEAAEEVVEVVEKAAEEVEMTAEELVEELPDGNIKNTMRFIENVAHQAAKEAQLADAAILKVCT</sequence>
<dbReference type="PANTHER" id="PTHR33735">
    <property type="entry name" value="EXPRESSED PROTEIN"/>
    <property type="match status" value="1"/>
</dbReference>
<keyword evidence="3" id="KW-1185">Reference proteome</keyword>
<evidence type="ECO:0000256" key="1">
    <source>
        <dbReference type="SAM" id="Coils"/>
    </source>
</evidence>
<proteinExistence type="predicted"/>
<keyword evidence="1" id="KW-0175">Coiled coil</keyword>
<evidence type="ECO:0000313" key="2">
    <source>
        <dbReference type="EMBL" id="KAJ8443766.1"/>
    </source>
</evidence>